<dbReference type="STRING" id="6313.A0A0K0DP79"/>
<reference evidence="2" key="1">
    <citation type="submission" date="2012-09" db="EMBL/GenBank/DDBJ databases">
        <authorList>
            <person name="Martin A.A."/>
        </authorList>
    </citation>
    <scope>NUCLEOTIDE SEQUENCE</scope>
</reference>
<dbReference type="WBParaSite" id="ACAC_0001356801-mRNA-1">
    <property type="protein sequence ID" value="ACAC_0001356801-mRNA-1"/>
    <property type="gene ID" value="ACAC_0001356801"/>
</dbReference>
<organism evidence="2 3">
    <name type="scientific">Angiostrongylus cantonensis</name>
    <name type="common">Rat lungworm</name>
    <dbReference type="NCBI Taxonomy" id="6313"/>
    <lineage>
        <taxon>Eukaryota</taxon>
        <taxon>Metazoa</taxon>
        <taxon>Ecdysozoa</taxon>
        <taxon>Nematoda</taxon>
        <taxon>Chromadorea</taxon>
        <taxon>Rhabditida</taxon>
        <taxon>Rhabditina</taxon>
        <taxon>Rhabditomorpha</taxon>
        <taxon>Strongyloidea</taxon>
        <taxon>Metastrongylidae</taxon>
        <taxon>Angiostrongylus</taxon>
    </lineage>
</organism>
<evidence type="ECO:0000313" key="2">
    <source>
        <dbReference type="Proteomes" id="UP000035642"/>
    </source>
</evidence>
<keyword evidence="2" id="KW-1185">Reference proteome</keyword>
<sequence>LMQTEKCVNNHDWDFDKVQVEPLRNELERLESNAERKITQRNEVIRTEPLEQIICTIGQAESIEMEPAVGEEKVLCRCFHRALFFSLNDYMCSFVVLFVQIGRITELLSSLRFYRDRWSSVCNGFTQQKDTSIESALLSGAFLPYTGYYEQQAIVAHCLWSVRLLTSAHRLVSAAFGGFTQQGEVVFSSSPTLLCSATGYDASGKIKDLAIQTGRSVTSIPTSFSEGFNQADTVCFSFA</sequence>
<dbReference type="Proteomes" id="UP000035642">
    <property type="component" value="Unassembled WGS sequence"/>
</dbReference>
<proteinExistence type="predicted"/>
<dbReference type="AlphaFoldDB" id="A0A0K0DP79"/>
<protein>
    <submittedName>
        <fullName evidence="3">PHR domain-containing protein</fullName>
    </submittedName>
</protein>
<keyword evidence="1" id="KW-0175">Coiled coil</keyword>
<name>A0A0K0DP79_ANGCA</name>
<dbReference type="Gene3D" id="1.20.920.20">
    <property type="match status" value="1"/>
</dbReference>
<feature type="coiled-coil region" evidence="1">
    <location>
        <begin position="20"/>
        <end position="47"/>
    </location>
</feature>
<evidence type="ECO:0000313" key="3">
    <source>
        <dbReference type="WBParaSite" id="ACAC_0001356801-mRNA-1"/>
    </source>
</evidence>
<evidence type="ECO:0000256" key="1">
    <source>
        <dbReference type="SAM" id="Coils"/>
    </source>
</evidence>
<accession>A0A0K0DP79</accession>
<reference evidence="3" key="2">
    <citation type="submission" date="2017-02" db="UniProtKB">
        <authorList>
            <consortium name="WormBaseParasite"/>
        </authorList>
    </citation>
    <scope>IDENTIFICATION</scope>
</reference>